<gene>
    <name evidence="1" type="ORF">TBK1r_62210</name>
</gene>
<evidence type="ECO:0000313" key="2">
    <source>
        <dbReference type="Proteomes" id="UP000318081"/>
    </source>
</evidence>
<evidence type="ECO:0000313" key="1">
    <source>
        <dbReference type="EMBL" id="QDV87192.1"/>
    </source>
</evidence>
<dbReference type="EMBL" id="CP036432">
    <property type="protein sequence ID" value="QDV87192.1"/>
    <property type="molecule type" value="Genomic_DNA"/>
</dbReference>
<protein>
    <submittedName>
        <fullName evidence="1">Uncharacterized protein</fullName>
    </submittedName>
</protein>
<name>A0ABX5XZR8_9BACT</name>
<reference evidence="1 2" key="1">
    <citation type="submission" date="2019-02" db="EMBL/GenBank/DDBJ databases">
        <title>Deep-cultivation of Planctomycetes and their phenomic and genomic characterization uncovers novel biology.</title>
        <authorList>
            <person name="Wiegand S."/>
            <person name="Jogler M."/>
            <person name="Boedeker C."/>
            <person name="Pinto D."/>
            <person name="Vollmers J."/>
            <person name="Rivas-Marin E."/>
            <person name="Kohn T."/>
            <person name="Peeters S.H."/>
            <person name="Heuer A."/>
            <person name="Rast P."/>
            <person name="Oberbeckmann S."/>
            <person name="Bunk B."/>
            <person name="Jeske O."/>
            <person name="Meyerdierks A."/>
            <person name="Storesund J.E."/>
            <person name="Kallscheuer N."/>
            <person name="Luecker S."/>
            <person name="Lage O.M."/>
            <person name="Pohl T."/>
            <person name="Merkel B.J."/>
            <person name="Hornburger P."/>
            <person name="Mueller R.-W."/>
            <person name="Bruemmer F."/>
            <person name="Labrenz M."/>
            <person name="Spormann A.M."/>
            <person name="Op den Camp H."/>
            <person name="Overmann J."/>
            <person name="Amann R."/>
            <person name="Jetten M.S.M."/>
            <person name="Mascher T."/>
            <person name="Medema M.H."/>
            <person name="Devos D.P."/>
            <person name="Kaster A.-K."/>
            <person name="Ovreas L."/>
            <person name="Rohde M."/>
            <person name="Galperin M.Y."/>
            <person name="Jogler C."/>
        </authorList>
    </citation>
    <scope>NUCLEOTIDE SEQUENCE [LARGE SCALE GENOMIC DNA]</scope>
    <source>
        <strain evidence="1 2">TBK1r</strain>
    </source>
</reference>
<dbReference type="RefSeq" id="WP_145218743.1">
    <property type="nucleotide sequence ID" value="NZ_CP036432.1"/>
</dbReference>
<sequence>MDLSIAKLNRVCLGKFNVRTGVLVAADPCWQIERCDGLLAVPRGMWSAVVETEPGSGILPGVNTLLAYHESYQPSDADQWELTPLQVGVDAGLFGLFDAITYEDGSDGLLHECRDVFGDGIGGVVSSGVVASTGIGDGWFDCSVGRDDEGRIVAVKLHREFEDRRPQAFPL</sequence>
<dbReference type="Proteomes" id="UP000318081">
    <property type="component" value="Chromosome"/>
</dbReference>
<proteinExistence type="predicted"/>
<organism evidence="1 2">
    <name type="scientific">Stieleria magnilauensis</name>
    <dbReference type="NCBI Taxonomy" id="2527963"/>
    <lineage>
        <taxon>Bacteria</taxon>
        <taxon>Pseudomonadati</taxon>
        <taxon>Planctomycetota</taxon>
        <taxon>Planctomycetia</taxon>
        <taxon>Pirellulales</taxon>
        <taxon>Pirellulaceae</taxon>
        <taxon>Stieleria</taxon>
    </lineage>
</organism>
<keyword evidence="2" id="KW-1185">Reference proteome</keyword>
<accession>A0ABX5XZR8</accession>